<accession>A0ABV2R9W0</accession>
<keyword evidence="9 11" id="KW-0472">Membrane</keyword>
<dbReference type="PROSITE" id="PS52016">
    <property type="entry name" value="TONB_DEPENDENT_REC_3"/>
    <property type="match status" value="1"/>
</dbReference>
<keyword evidence="5 11" id="KW-0812">Transmembrane</keyword>
<keyword evidence="13" id="KW-0732">Signal</keyword>
<feature type="domain" description="TonB-dependent receptor-like beta-barrel" evidence="14">
    <location>
        <begin position="294"/>
        <end position="653"/>
    </location>
</feature>
<keyword evidence="7" id="KW-0406">Ion transport</keyword>
<keyword evidence="2 11" id="KW-0813">Transport</keyword>
<keyword evidence="8 12" id="KW-0798">TonB box</keyword>
<evidence type="ECO:0000256" key="12">
    <source>
        <dbReference type="RuleBase" id="RU003357"/>
    </source>
</evidence>
<protein>
    <submittedName>
        <fullName evidence="16">Iron complex outermembrane receptor protein</fullName>
    </submittedName>
</protein>
<keyword evidence="17" id="KW-1185">Reference proteome</keyword>
<dbReference type="Gene3D" id="2.170.130.10">
    <property type="entry name" value="TonB-dependent receptor, plug domain"/>
    <property type="match status" value="1"/>
</dbReference>
<dbReference type="InterPro" id="IPR036942">
    <property type="entry name" value="Beta-barrel_TonB_sf"/>
</dbReference>
<dbReference type="SUPFAM" id="SSF56935">
    <property type="entry name" value="Porins"/>
    <property type="match status" value="1"/>
</dbReference>
<evidence type="ECO:0000256" key="7">
    <source>
        <dbReference type="ARBA" id="ARBA00023065"/>
    </source>
</evidence>
<sequence length="692" mass="75313">MSLKFHAAPQALLIGACLLAPSLAHAGDLTAASPDDPVVVDSIIVTGRRNPEDPAVVAEARDRLSRTPGAVAVVSAESYSDRFVQGFSDTLRNVPGVLAQKRYGEESRLSIRGSGIAQGFHQRGVLFAQDGVPFADADGFSDFQSLDALSARYVEVWKGANTLRFGGAQLGGAINLVTPTGRTARQRALMQVEGGGYGFVRGHAAVAGTHGDWDLYAAATAMQGDGWRDHSEQSQGRLTVNAGRSFGEDREVRLIAQAADIKQDIPGSLTLDQALKTPRMASGSALSGDQARDLTVKRLTLQTRWRFNPSTLFEGAVWGWEKSLYHPIFQVMDQDSTTRGAFARIDWTGQVGGLRADAFYGFSWRDGEVEALRYVNLAGRRGARTADARQQASGLDVFAEGRLFVTDCMAVVAGGSWGRATRDYLDRMTPANDASQDYDWFSPRLGLLWEAEDGAQVFANLTRSVEPPTYGALVQAPLTGFTPVEVQDAWTGEIGARGRRGPLAWDVVAYRSRIDGEMLNFITGPDIPAATFNAKKTIHQGIEAGLDWTLPLELADGSLMLRQVYNWSDFRFDGDARWGDNRLPVVPQHQYRAELTWRHPTGVFVTPSVEWRISSPYVDYANTLKAPDYAVLGLTGGFNIGPNTSVYVDARNLTDKRYVGEFSAVTDARAAQTAVFLPGEGRSVFVGLRLAY</sequence>
<dbReference type="InterPro" id="IPR012910">
    <property type="entry name" value="Plug_dom"/>
</dbReference>
<keyword evidence="10 11" id="KW-0998">Cell outer membrane</keyword>
<evidence type="ECO:0000256" key="3">
    <source>
        <dbReference type="ARBA" id="ARBA00022452"/>
    </source>
</evidence>
<feature type="domain" description="TonB-dependent receptor plug" evidence="15">
    <location>
        <begin position="64"/>
        <end position="173"/>
    </location>
</feature>
<dbReference type="RefSeq" id="WP_354088129.1">
    <property type="nucleotide sequence ID" value="NZ_JBEPTF010000001.1"/>
</dbReference>
<dbReference type="PANTHER" id="PTHR32552">
    <property type="entry name" value="FERRICHROME IRON RECEPTOR-RELATED"/>
    <property type="match status" value="1"/>
</dbReference>
<dbReference type="PANTHER" id="PTHR32552:SF81">
    <property type="entry name" value="TONB-DEPENDENT OUTER MEMBRANE RECEPTOR"/>
    <property type="match status" value="1"/>
</dbReference>
<evidence type="ECO:0000256" key="9">
    <source>
        <dbReference type="ARBA" id="ARBA00023136"/>
    </source>
</evidence>
<proteinExistence type="inferred from homology"/>
<keyword evidence="4" id="KW-0410">Iron transport</keyword>
<evidence type="ECO:0000259" key="14">
    <source>
        <dbReference type="Pfam" id="PF00593"/>
    </source>
</evidence>
<dbReference type="Pfam" id="PF07715">
    <property type="entry name" value="Plug"/>
    <property type="match status" value="1"/>
</dbReference>
<evidence type="ECO:0000256" key="10">
    <source>
        <dbReference type="ARBA" id="ARBA00023237"/>
    </source>
</evidence>
<dbReference type="InterPro" id="IPR039426">
    <property type="entry name" value="TonB-dep_rcpt-like"/>
</dbReference>
<reference evidence="16 17" key="1">
    <citation type="submission" date="2024-06" db="EMBL/GenBank/DDBJ databases">
        <title>Sorghum-associated microbial communities from plants grown in Nebraska, USA.</title>
        <authorList>
            <person name="Schachtman D."/>
        </authorList>
    </citation>
    <scope>NUCLEOTIDE SEQUENCE [LARGE SCALE GENOMIC DNA]</scope>
    <source>
        <strain evidence="16 17">2814</strain>
    </source>
</reference>
<dbReference type="Proteomes" id="UP001549313">
    <property type="component" value="Unassembled WGS sequence"/>
</dbReference>
<evidence type="ECO:0000256" key="1">
    <source>
        <dbReference type="ARBA" id="ARBA00004571"/>
    </source>
</evidence>
<feature type="chain" id="PRO_5045886213" evidence="13">
    <location>
        <begin position="27"/>
        <end position="692"/>
    </location>
</feature>
<evidence type="ECO:0000256" key="4">
    <source>
        <dbReference type="ARBA" id="ARBA00022496"/>
    </source>
</evidence>
<dbReference type="InterPro" id="IPR037066">
    <property type="entry name" value="Plug_dom_sf"/>
</dbReference>
<organism evidence="16 17">
    <name type="scientific">Brevundimonas faecalis</name>
    <dbReference type="NCBI Taxonomy" id="947378"/>
    <lineage>
        <taxon>Bacteria</taxon>
        <taxon>Pseudomonadati</taxon>
        <taxon>Pseudomonadota</taxon>
        <taxon>Alphaproteobacteria</taxon>
        <taxon>Caulobacterales</taxon>
        <taxon>Caulobacteraceae</taxon>
        <taxon>Brevundimonas</taxon>
    </lineage>
</organism>
<evidence type="ECO:0000256" key="13">
    <source>
        <dbReference type="SAM" id="SignalP"/>
    </source>
</evidence>
<dbReference type="EMBL" id="JBEPTF010000001">
    <property type="protein sequence ID" value="MET4683200.1"/>
    <property type="molecule type" value="Genomic_DNA"/>
</dbReference>
<evidence type="ECO:0000256" key="6">
    <source>
        <dbReference type="ARBA" id="ARBA00023004"/>
    </source>
</evidence>
<evidence type="ECO:0000259" key="15">
    <source>
        <dbReference type="Pfam" id="PF07715"/>
    </source>
</evidence>
<name>A0ABV2R9W0_9CAUL</name>
<keyword evidence="16" id="KW-0675">Receptor</keyword>
<evidence type="ECO:0000256" key="11">
    <source>
        <dbReference type="PROSITE-ProRule" id="PRU01360"/>
    </source>
</evidence>
<evidence type="ECO:0000256" key="8">
    <source>
        <dbReference type="ARBA" id="ARBA00023077"/>
    </source>
</evidence>
<keyword evidence="3 11" id="KW-1134">Transmembrane beta strand</keyword>
<evidence type="ECO:0000256" key="2">
    <source>
        <dbReference type="ARBA" id="ARBA00022448"/>
    </source>
</evidence>
<dbReference type="InterPro" id="IPR000531">
    <property type="entry name" value="Beta-barrel_TonB"/>
</dbReference>
<evidence type="ECO:0000313" key="17">
    <source>
        <dbReference type="Proteomes" id="UP001549313"/>
    </source>
</evidence>
<dbReference type="Pfam" id="PF00593">
    <property type="entry name" value="TonB_dep_Rec_b-barrel"/>
    <property type="match status" value="1"/>
</dbReference>
<comment type="similarity">
    <text evidence="11 12">Belongs to the TonB-dependent receptor family.</text>
</comment>
<dbReference type="PROSITE" id="PS51257">
    <property type="entry name" value="PROKAR_LIPOPROTEIN"/>
    <property type="match status" value="1"/>
</dbReference>
<evidence type="ECO:0000256" key="5">
    <source>
        <dbReference type="ARBA" id="ARBA00022692"/>
    </source>
</evidence>
<dbReference type="Gene3D" id="2.40.170.20">
    <property type="entry name" value="TonB-dependent receptor, beta-barrel domain"/>
    <property type="match status" value="1"/>
</dbReference>
<feature type="signal peptide" evidence="13">
    <location>
        <begin position="1"/>
        <end position="26"/>
    </location>
</feature>
<keyword evidence="6" id="KW-0408">Iron</keyword>
<comment type="caution">
    <text evidence="16">The sequence shown here is derived from an EMBL/GenBank/DDBJ whole genome shotgun (WGS) entry which is preliminary data.</text>
</comment>
<gene>
    <name evidence="16" type="ORF">ABIE19_001109</name>
</gene>
<comment type="subcellular location">
    <subcellularLocation>
        <location evidence="1 11">Cell outer membrane</location>
        <topology evidence="1 11">Multi-pass membrane protein</topology>
    </subcellularLocation>
</comment>
<evidence type="ECO:0000313" key="16">
    <source>
        <dbReference type="EMBL" id="MET4683200.1"/>
    </source>
</evidence>